<dbReference type="STRING" id="1075417.SAMN05421823_109182"/>
<reference evidence="1 2" key="1">
    <citation type="submission" date="2016-10" db="EMBL/GenBank/DDBJ databases">
        <authorList>
            <person name="de Groot N.N."/>
        </authorList>
    </citation>
    <scope>NUCLEOTIDE SEQUENCE [LARGE SCALE GENOMIC DNA]</scope>
    <source>
        <strain evidence="1 2">DSM 25186</strain>
    </source>
</reference>
<dbReference type="AlphaFoldDB" id="A0A1G9PFY7"/>
<keyword evidence="1" id="KW-0456">Lyase</keyword>
<name>A0A1G9PFY7_9BACT</name>
<evidence type="ECO:0000313" key="2">
    <source>
        <dbReference type="Proteomes" id="UP000198510"/>
    </source>
</evidence>
<dbReference type="RefSeq" id="WP_089685737.1">
    <property type="nucleotide sequence ID" value="NZ_FNFO01000009.1"/>
</dbReference>
<sequence length="551" mass="62188">MQTSGKHLVPVFLALLLPLMGGWQTDPEPEHAPVSKAEILTTMKRATQFMDDKVSYQGGYVWSYLPDLSRRWGEMEAKKTMIWVQPPGTATMGHLFLDAYHATGDSYYYRVAKRATEVLMRAQHPSGGWNYMADLAGEASLQEWYRTIGANGWRLEEFQHYYGNATFDDAGTAEASKLLLRMYLEKREPAIKKALDKAIAFVKESQYDMGGWPQRYPPAGAFTKQGHADYSSYITFNDDVAQENIEFLVLCYQALGDTSLLDPIRRAMDSFLVTQLPAPQPGWALQYTTDLQPAGARTYEPKALSTATTVNNVRQLMNFYRLMGDRKYLARIPEALDWLEALRLPDDAIVDNRTHPMFIELGTNKALYLHRRGSNVVNGAYYADYDPTHTIAHYRSTRFVDVADLRTQFEAIRQLSPEEATAKSPLKSGVKVELPRYFTLRGAKISDLNSRGLSRRAASTEEVQQLISTLTPDGYWLTPLRVTTHPYIGPGTTEVAEGDFRSQFVGDQYDTSPYYTDQAQEGISTGAFVRNMDVLIEYLTAHDQAVSQQGD</sequence>
<dbReference type="Gene3D" id="1.50.10.20">
    <property type="match status" value="1"/>
</dbReference>
<organism evidence="1 2">
    <name type="scientific">Catalinimonas alkaloidigena</name>
    <dbReference type="NCBI Taxonomy" id="1075417"/>
    <lineage>
        <taxon>Bacteria</taxon>
        <taxon>Pseudomonadati</taxon>
        <taxon>Bacteroidota</taxon>
        <taxon>Cytophagia</taxon>
        <taxon>Cytophagales</taxon>
        <taxon>Catalimonadaceae</taxon>
        <taxon>Catalinimonas</taxon>
    </lineage>
</organism>
<evidence type="ECO:0000313" key="1">
    <source>
        <dbReference type="EMBL" id="SDL97649.1"/>
    </source>
</evidence>
<accession>A0A1G9PFY7</accession>
<dbReference type="GO" id="GO:0016829">
    <property type="term" value="F:lyase activity"/>
    <property type="evidence" value="ECO:0007669"/>
    <property type="project" value="UniProtKB-KW"/>
</dbReference>
<dbReference type="EMBL" id="FNFO01000009">
    <property type="protein sequence ID" value="SDL97649.1"/>
    <property type="molecule type" value="Genomic_DNA"/>
</dbReference>
<dbReference type="Pfam" id="PF09492">
    <property type="entry name" value="Pec_lyase"/>
    <property type="match status" value="1"/>
</dbReference>
<gene>
    <name evidence="1" type="ORF">SAMN05421823_109182</name>
</gene>
<keyword evidence="2" id="KW-1185">Reference proteome</keyword>
<protein>
    <submittedName>
        <fullName evidence="1">Pectate lyase, PelA/Pel-15E family</fullName>
    </submittedName>
</protein>
<dbReference type="InterPro" id="IPR012669">
    <property type="entry name" value="Pectate_lyase"/>
</dbReference>
<dbReference type="Proteomes" id="UP000198510">
    <property type="component" value="Unassembled WGS sequence"/>
</dbReference>
<proteinExistence type="predicted"/>
<dbReference type="OrthoDB" id="9804686at2"/>
<dbReference type="SUPFAM" id="SSF81853">
    <property type="entry name" value="Family 10 polysaccharide lyase"/>
    <property type="match status" value="1"/>
</dbReference>